<keyword evidence="3" id="KW-1185">Reference proteome</keyword>
<protein>
    <submittedName>
        <fullName evidence="2">Uncharacterized protein</fullName>
    </submittedName>
</protein>
<dbReference type="STRING" id="442562.Rumeso_04082"/>
<dbReference type="HOGENOM" id="CLU_455549_0_0_5"/>
<proteinExistence type="predicted"/>
<gene>
    <name evidence="2" type="ORF">Rumeso_04082</name>
</gene>
<reference evidence="2 3" key="1">
    <citation type="submission" date="2013-02" db="EMBL/GenBank/DDBJ databases">
        <authorList>
            <person name="Fiebig A."/>
            <person name="Goeker M."/>
            <person name="Klenk H.-P.P."/>
        </authorList>
    </citation>
    <scope>NUCLEOTIDE SEQUENCE [LARGE SCALE GENOMIC DNA]</scope>
    <source>
        <strain evidence="2 3">DSM 19309</strain>
    </source>
</reference>
<dbReference type="CDD" id="cd00138">
    <property type="entry name" value="PLDc_SF"/>
    <property type="match status" value="1"/>
</dbReference>
<organism evidence="2 3">
    <name type="scientific">Rubellimicrobium mesophilum DSM 19309</name>
    <dbReference type="NCBI Taxonomy" id="442562"/>
    <lineage>
        <taxon>Bacteria</taxon>
        <taxon>Pseudomonadati</taxon>
        <taxon>Pseudomonadota</taxon>
        <taxon>Alphaproteobacteria</taxon>
        <taxon>Rhodobacterales</taxon>
        <taxon>Roseobacteraceae</taxon>
        <taxon>Rubellimicrobium</taxon>
    </lineage>
</organism>
<dbReference type="RefSeq" id="WP_037280208.1">
    <property type="nucleotide sequence ID" value="NZ_KK088571.1"/>
</dbReference>
<dbReference type="AlphaFoldDB" id="A0A017HIR8"/>
<evidence type="ECO:0000313" key="2">
    <source>
        <dbReference type="EMBL" id="EYD74397.1"/>
    </source>
</evidence>
<sequence>MPLPSKLPFGLMHAKVALLGFRAVSEPKDWRLRLIVSTGNWTRATLDDSLDLAWTVEIASGETRGRDATQNAVDVAAAADFLQWLRGKVPSSPLDAAPPVTREAMDALDQWVADLPASLPKPPAPRFIDSRSQALLPQICDRIPAGPRNYLSIGSGFYESATAPGLVPSVLDAVVAELQKAGALKKQKPWVDLYVNPEACQAVATAVDAIAARGWTIRRAVTPKGPSRFLHAKFLFAANWRDEDSLCANAWLYLGSGNLTPPGMMRAASAGGNLEAGVVLRPRTLTWEDRPSDKGHPVRRLLPIAWSEDTRVEPGALSGGEDMPDRPPAYLAPPVPYLLWRPDSPAAPLRPPEPADSSCDLLDPTGRPCRRIDGGWEWAGEQPVEVTVSWSSDGRALTERVPVIGADGRMAARPLPSIAVDEVWWALSDFPLPPSEPPGDEETTGGDGTGKGEGEGEGRGTSLPSSYPVRRIMELVERIADRQTAIHPLDWTAWCVRLGQTLEAAKDDPAVAFFRSLSLNPLGPLRAAPFRPDFSLAPGPDAERYERTLDMVERGWQVNGLDGRWQRDVG</sequence>
<accession>A0A017HIR8</accession>
<dbReference type="Proteomes" id="UP000019666">
    <property type="component" value="Unassembled WGS sequence"/>
</dbReference>
<comment type="caution">
    <text evidence="2">The sequence shown here is derived from an EMBL/GenBank/DDBJ whole genome shotgun (WGS) entry which is preliminary data.</text>
</comment>
<feature type="region of interest" description="Disordered" evidence="1">
    <location>
        <begin position="430"/>
        <end position="465"/>
    </location>
</feature>
<dbReference type="OrthoDB" id="7816374at2"/>
<name>A0A017HIR8_9RHOB</name>
<evidence type="ECO:0000256" key="1">
    <source>
        <dbReference type="SAM" id="MobiDB-lite"/>
    </source>
</evidence>
<dbReference type="PATRIC" id="fig|442562.3.peg.4026"/>
<evidence type="ECO:0000313" key="3">
    <source>
        <dbReference type="Proteomes" id="UP000019666"/>
    </source>
</evidence>
<dbReference type="EMBL" id="AOSK01000116">
    <property type="protein sequence ID" value="EYD74397.1"/>
    <property type="molecule type" value="Genomic_DNA"/>
</dbReference>